<reference evidence="1 2" key="1">
    <citation type="journal article" date="2008" name="Nature">
        <title>The genome of Laccaria bicolor provides insights into mycorrhizal symbiosis.</title>
        <authorList>
            <person name="Martin F."/>
            <person name="Aerts A."/>
            <person name="Ahren D."/>
            <person name="Brun A."/>
            <person name="Danchin E.G.J."/>
            <person name="Duchaussoy F."/>
            <person name="Gibon J."/>
            <person name="Kohler A."/>
            <person name="Lindquist E."/>
            <person name="Pereda V."/>
            <person name="Salamov A."/>
            <person name="Shapiro H.J."/>
            <person name="Wuyts J."/>
            <person name="Blaudez D."/>
            <person name="Buee M."/>
            <person name="Brokstein P."/>
            <person name="Canbaeck B."/>
            <person name="Cohen D."/>
            <person name="Courty P.E."/>
            <person name="Coutinho P.M."/>
            <person name="Delaruelle C."/>
            <person name="Detter J.C."/>
            <person name="Deveau A."/>
            <person name="DiFazio S."/>
            <person name="Duplessis S."/>
            <person name="Fraissinet-Tachet L."/>
            <person name="Lucic E."/>
            <person name="Frey-Klett P."/>
            <person name="Fourrey C."/>
            <person name="Feussner I."/>
            <person name="Gay G."/>
            <person name="Grimwood J."/>
            <person name="Hoegger P.J."/>
            <person name="Jain P."/>
            <person name="Kilaru S."/>
            <person name="Labbe J."/>
            <person name="Lin Y.C."/>
            <person name="Legue V."/>
            <person name="Le Tacon F."/>
            <person name="Marmeisse R."/>
            <person name="Melayah D."/>
            <person name="Montanini B."/>
            <person name="Muratet M."/>
            <person name="Nehls U."/>
            <person name="Niculita-Hirzel H."/>
            <person name="Oudot-Le Secq M.P."/>
            <person name="Peter M."/>
            <person name="Quesneville H."/>
            <person name="Rajashekar B."/>
            <person name="Reich M."/>
            <person name="Rouhier N."/>
            <person name="Schmutz J."/>
            <person name="Yin T."/>
            <person name="Chalot M."/>
            <person name="Henrissat B."/>
            <person name="Kuees U."/>
            <person name="Lucas S."/>
            <person name="Van de Peer Y."/>
            <person name="Podila G.K."/>
            <person name="Polle A."/>
            <person name="Pukkila P.J."/>
            <person name="Richardson P.M."/>
            <person name="Rouze P."/>
            <person name="Sanders I.R."/>
            <person name="Stajich J.E."/>
            <person name="Tunlid A."/>
            <person name="Tuskan G."/>
            <person name="Grigoriev I.V."/>
        </authorList>
    </citation>
    <scope>NUCLEOTIDE SEQUENCE [LARGE SCALE GENOMIC DNA]</scope>
    <source>
        <strain evidence="2">S238N-H82 / ATCC MYA-4686</strain>
    </source>
</reference>
<evidence type="ECO:0000313" key="2">
    <source>
        <dbReference type="Proteomes" id="UP000001194"/>
    </source>
</evidence>
<proteinExistence type="predicted"/>
<dbReference type="AlphaFoldDB" id="B0E3H3"/>
<dbReference type="EMBL" id="DS547233">
    <property type="protein sequence ID" value="EDQ98607.1"/>
    <property type="molecule type" value="Genomic_DNA"/>
</dbReference>
<dbReference type="HOGENOM" id="CLU_2746946_0_0_1"/>
<dbReference type="GeneID" id="6086397"/>
<gene>
    <name evidence="1" type="ORF">LACBIDRAFT_298808</name>
</gene>
<organism evidence="2">
    <name type="scientific">Laccaria bicolor (strain S238N-H82 / ATCC MYA-4686)</name>
    <name type="common">Bicoloured deceiver</name>
    <name type="synonym">Laccaria laccata var. bicolor</name>
    <dbReference type="NCBI Taxonomy" id="486041"/>
    <lineage>
        <taxon>Eukaryota</taxon>
        <taxon>Fungi</taxon>
        <taxon>Dikarya</taxon>
        <taxon>Basidiomycota</taxon>
        <taxon>Agaricomycotina</taxon>
        <taxon>Agaricomycetes</taxon>
        <taxon>Agaricomycetidae</taxon>
        <taxon>Agaricales</taxon>
        <taxon>Agaricineae</taxon>
        <taxon>Hydnangiaceae</taxon>
        <taxon>Laccaria</taxon>
    </lineage>
</organism>
<accession>B0E3H3</accession>
<dbReference type="InParanoid" id="B0E3H3"/>
<dbReference type="RefSeq" id="XP_001890742.1">
    <property type="nucleotide sequence ID" value="XM_001890707.1"/>
</dbReference>
<evidence type="ECO:0000313" key="1">
    <source>
        <dbReference type="EMBL" id="EDQ98607.1"/>
    </source>
</evidence>
<dbReference type="OrthoDB" id="10383000at2759"/>
<name>B0E3H3_LACBS</name>
<sequence>MEQTAMLALGLQKIAGKKTPWREAFMNTSWIHPAIQPVHHRGLGHPSILLDLLWSGLTPARLCSLTPSSTTRLPDVLEEVLVNR</sequence>
<keyword evidence="2" id="KW-1185">Reference proteome</keyword>
<dbReference type="Proteomes" id="UP000001194">
    <property type="component" value="Unassembled WGS sequence"/>
</dbReference>
<protein>
    <submittedName>
        <fullName evidence="1">Predicted protein</fullName>
    </submittedName>
</protein>
<dbReference type="KEGG" id="lbc:LACBIDRAFT_298808"/>